<keyword evidence="5 8" id="KW-0812">Transmembrane</keyword>
<feature type="transmembrane region" description="Helical" evidence="8">
    <location>
        <begin position="202"/>
        <end position="224"/>
    </location>
</feature>
<evidence type="ECO:0000256" key="4">
    <source>
        <dbReference type="ARBA" id="ARBA00022519"/>
    </source>
</evidence>
<dbReference type="InterPro" id="IPR026032">
    <property type="entry name" value="HcaT-like"/>
</dbReference>
<dbReference type="NCBIfam" id="NF037955">
    <property type="entry name" value="mfs"/>
    <property type="match status" value="1"/>
</dbReference>
<dbReference type="GO" id="GO:0005886">
    <property type="term" value="C:plasma membrane"/>
    <property type="evidence" value="ECO:0007669"/>
    <property type="project" value="UniProtKB-SubCell"/>
</dbReference>
<feature type="transmembrane region" description="Helical" evidence="8">
    <location>
        <begin position="137"/>
        <end position="155"/>
    </location>
</feature>
<feature type="transmembrane region" description="Helical" evidence="8">
    <location>
        <begin position="16"/>
        <end position="38"/>
    </location>
</feature>
<name>S7TQH1_DESML</name>
<feature type="transmembrane region" description="Helical" evidence="8">
    <location>
        <begin position="75"/>
        <end position="93"/>
    </location>
</feature>
<dbReference type="STRING" id="897.B2D07_17615"/>
<gene>
    <name evidence="10" type="ORF">dsmv_2725</name>
</gene>
<feature type="transmembrane region" description="Helical" evidence="8">
    <location>
        <begin position="99"/>
        <end position="125"/>
    </location>
</feature>
<organism evidence="10 11">
    <name type="scientific">Desulfococcus multivorans DSM 2059</name>
    <dbReference type="NCBI Taxonomy" id="1121405"/>
    <lineage>
        <taxon>Bacteria</taxon>
        <taxon>Pseudomonadati</taxon>
        <taxon>Thermodesulfobacteriota</taxon>
        <taxon>Desulfobacteria</taxon>
        <taxon>Desulfobacterales</taxon>
        <taxon>Desulfococcaceae</taxon>
        <taxon>Desulfococcus</taxon>
    </lineage>
</organism>
<reference evidence="10 11" key="1">
    <citation type="journal article" date="2013" name="Genome Announc.">
        <title>Draft genome sequences for three mercury-methylating, sulfate-reducing bacteria.</title>
        <authorList>
            <person name="Brown S.D."/>
            <person name="Hurt R.A.Jr."/>
            <person name="Gilmour C.C."/>
            <person name="Elias D.A."/>
        </authorList>
    </citation>
    <scope>NUCLEOTIDE SEQUENCE [LARGE SCALE GENOMIC DNA]</scope>
    <source>
        <strain evidence="10 11">DSM 2059</strain>
    </source>
</reference>
<keyword evidence="6 8" id="KW-1133">Transmembrane helix</keyword>
<dbReference type="GO" id="GO:0015528">
    <property type="term" value="F:lactose:proton symporter activity"/>
    <property type="evidence" value="ECO:0007669"/>
    <property type="project" value="TreeGrafter"/>
</dbReference>
<evidence type="ECO:0000256" key="6">
    <source>
        <dbReference type="ARBA" id="ARBA00022989"/>
    </source>
</evidence>
<dbReference type="EMBL" id="ATHJ01000091">
    <property type="protein sequence ID" value="EPR39221.1"/>
    <property type="molecule type" value="Genomic_DNA"/>
</dbReference>
<feature type="transmembrane region" description="Helical" evidence="8">
    <location>
        <begin position="161"/>
        <end position="181"/>
    </location>
</feature>
<accession>S7TQH1</accession>
<dbReference type="eggNOG" id="COG2814">
    <property type="taxonomic scope" value="Bacteria"/>
</dbReference>
<feature type="transmembrane region" description="Helical" evidence="8">
    <location>
        <begin position="332"/>
        <end position="350"/>
    </location>
</feature>
<keyword evidence="4" id="KW-0997">Cell inner membrane</keyword>
<evidence type="ECO:0000256" key="1">
    <source>
        <dbReference type="ARBA" id="ARBA00004429"/>
    </source>
</evidence>
<keyword evidence="2" id="KW-0813">Transport</keyword>
<evidence type="ECO:0000256" key="8">
    <source>
        <dbReference type="SAM" id="Phobius"/>
    </source>
</evidence>
<dbReference type="InterPro" id="IPR024989">
    <property type="entry name" value="MFS_assoc_dom"/>
</dbReference>
<dbReference type="PATRIC" id="fig|1121405.3.peg.2392"/>
<keyword evidence="3" id="KW-1003">Cell membrane</keyword>
<keyword evidence="7 8" id="KW-0472">Membrane</keyword>
<dbReference type="OrthoDB" id="9150135at2"/>
<dbReference type="Pfam" id="PF12832">
    <property type="entry name" value="MFS_1_like"/>
    <property type="match status" value="1"/>
</dbReference>
<sequence length="387" mass="42520">MEQHDATGRRVMGGQYFLYFGVLGMFLPYFNLYCFHLGFSGIEIGVLSGVRSLAMIIFPIAWGIVADRRQARRPIYILCNFAATGVWALYLFWDDFIAMFWITLAYGVFFSPIIAFMEAFTMEVLGGEKKRYGRIRAWGTSAFIAVVILLGELIDAAAVDVILVLILAGSFLQAVFSVRVPRTTRRRVIGTGRAKDFLRRRATLIFLGAAFLMLVSHGAYYGFFSIHLEKLGYDKSFIGIAWALASVAEILVMLNSDRIFRRFSLENVLLLSLLIAVFRWAVLSRAGSAAAILASQALHALTYAAFHIAGILYVDRLTPDGSKTLGQAVNNAVTYGLGMMVGFFLSGWLYDAVGASLLFLASAGIAGGGAVLFLGVWIPARRTGTRG</sequence>
<dbReference type="PANTHER" id="PTHR23522">
    <property type="entry name" value="BLL5896 PROTEIN"/>
    <property type="match status" value="1"/>
</dbReference>
<feature type="transmembrane region" description="Helical" evidence="8">
    <location>
        <begin position="267"/>
        <end position="283"/>
    </location>
</feature>
<feature type="domain" description="Major facilitator superfamily (MFS) profile" evidence="9">
    <location>
        <begin position="202"/>
        <end position="387"/>
    </location>
</feature>
<dbReference type="RefSeq" id="WP_020877482.1">
    <property type="nucleotide sequence ID" value="NZ_ATHJ01000091.1"/>
</dbReference>
<evidence type="ECO:0000256" key="2">
    <source>
        <dbReference type="ARBA" id="ARBA00022448"/>
    </source>
</evidence>
<dbReference type="GO" id="GO:0030395">
    <property type="term" value="F:lactose binding"/>
    <property type="evidence" value="ECO:0007669"/>
    <property type="project" value="TreeGrafter"/>
</dbReference>
<evidence type="ECO:0000256" key="3">
    <source>
        <dbReference type="ARBA" id="ARBA00022475"/>
    </source>
</evidence>
<comment type="caution">
    <text evidence="10">The sequence shown here is derived from an EMBL/GenBank/DDBJ whole genome shotgun (WGS) entry which is preliminary data.</text>
</comment>
<dbReference type="PROSITE" id="PS50850">
    <property type="entry name" value="MFS"/>
    <property type="match status" value="1"/>
</dbReference>
<comment type="subcellular location">
    <subcellularLocation>
        <location evidence="1">Cell inner membrane</location>
        <topology evidence="1">Multi-pass membrane protein</topology>
    </subcellularLocation>
</comment>
<dbReference type="PIRSF" id="PIRSF004925">
    <property type="entry name" value="HcaT"/>
    <property type="match status" value="1"/>
</dbReference>
<proteinExistence type="predicted"/>
<feature type="transmembrane region" description="Helical" evidence="8">
    <location>
        <begin position="356"/>
        <end position="378"/>
    </location>
</feature>
<feature type="transmembrane region" description="Helical" evidence="8">
    <location>
        <begin position="289"/>
        <end position="312"/>
    </location>
</feature>
<dbReference type="Gene3D" id="1.20.1250.20">
    <property type="entry name" value="MFS general substrate transporter like domains"/>
    <property type="match status" value="2"/>
</dbReference>
<dbReference type="Proteomes" id="UP000014977">
    <property type="component" value="Unassembled WGS sequence"/>
</dbReference>
<evidence type="ECO:0000259" key="9">
    <source>
        <dbReference type="PROSITE" id="PS50850"/>
    </source>
</evidence>
<dbReference type="SUPFAM" id="SSF103473">
    <property type="entry name" value="MFS general substrate transporter"/>
    <property type="match status" value="1"/>
</dbReference>
<dbReference type="InterPro" id="IPR020846">
    <property type="entry name" value="MFS_dom"/>
</dbReference>
<keyword evidence="11" id="KW-1185">Reference proteome</keyword>
<feature type="transmembrane region" description="Helical" evidence="8">
    <location>
        <begin position="44"/>
        <end position="63"/>
    </location>
</feature>
<feature type="transmembrane region" description="Helical" evidence="8">
    <location>
        <begin position="236"/>
        <end position="255"/>
    </location>
</feature>
<protein>
    <submittedName>
        <fullName evidence="10">Major facilitator transporter</fullName>
    </submittedName>
</protein>
<evidence type="ECO:0000313" key="11">
    <source>
        <dbReference type="Proteomes" id="UP000014977"/>
    </source>
</evidence>
<evidence type="ECO:0000256" key="7">
    <source>
        <dbReference type="ARBA" id="ARBA00023136"/>
    </source>
</evidence>
<dbReference type="InterPro" id="IPR036259">
    <property type="entry name" value="MFS_trans_sf"/>
</dbReference>
<evidence type="ECO:0000313" key="10">
    <source>
        <dbReference type="EMBL" id="EPR39221.1"/>
    </source>
</evidence>
<dbReference type="PANTHER" id="PTHR23522:SF10">
    <property type="entry name" value="3-PHENYLPROPIONIC ACID TRANSPORTER-RELATED"/>
    <property type="match status" value="1"/>
</dbReference>
<evidence type="ECO:0000256" key="5">
    <source>
        <dbReference type="ARBA" id="ARBA00022692"/>
    </source>
</evidence>
<dbReference type="AlphaFoldDB" id="S7TQH1"/>